<dbReference type="EMBL" id="JAUJEB010000004">
    <property type="protein sequence ID" value="MDN5213997.1"/>
    <property type="molecule type" value="Genomic_DNA"/>
</dbReference>
<feature type="domain" description="Carbohydrate-binding" evidence="1">
    <location>
        <begin position="40"/>
        <end position="191"/>
    </location>
</feature>
<dbReference type="Gene3D" id="2.60.40.1190">
    <property type="match status" value="1"/>
</dbReference>
<proteinExistence type="predicted"/>
<dbReference type="PANTHER" id="PTHR35532:SF5">
    <property type="entry name" value="CARBOHYDRATE-BINDING DOMAIN-CONTAINING PROTEIN"/>
    <property type="match status" value="1"/>
</dbReference>
<evidence type="ECO:0000313" key="3">
    <source>
        <dbReference type="Proteomes" id="UP001172083"/>
    </source>
</evidence>
<reference evidence="2" key="1">
    <citation type="submission" date="2023-06" db="EMBL/GenBank/DDBJ databases">
        <title>Genomic of Agaribacillus aureum.</title>
        <authorList>
            <person name="Wang G."/>
        </authorList>
    </citation>
    <scope>NUCLEOTIDE SEQUENCE</scope>
    <source>
        <strain evidence="2">BMA12</strain>
    </source>
</reference>
<organism evidence="2 3">
    <name type="scientific">Agaribacillus aureus</name>
    <dbReference type="NCBI Taxonomy" id="3051825"/>
    <lineage>
        <taxon>Bacteria</taxon>
        <taxon>Pseudomonadati</taxon>
        <taxon>Bacteroidota</taxon>
        <taxon>Cytophagia</taxon>
        <taxon>Cytophagales</taxon>
        <taxon>Splendidivirgaceae</taxon>
        <taxon>Agaribacillus</taxon>
    </lineage>
</organism>
<keyword evidence="3" id="KW-1185">Reference proteome</keyword>
<dbReference type="CDD" id="cd09620">
    <property type="entry name" value="CBM9_like_3"/>
    <property type="match status" value="1"/>
</dbReference>
<dbReference type="SUPFAM" id="SSF49344">
    <property type="entry name" value="CBD9-like"/>
    <property type="match status" value="1"/>
</dbReference>
<dbReference type="Proteomes" id="UP001172083">
    <property type="component" value="Unassembled WGS sequence"/>
</dbReference>
<dbReference type="PANTHER" id="PTHR35532">
    <property type="entry name" value="SIMILAR TO POLYHYDROXYALKANOATE DEPOLYMERASE"/>
    <property type="match status" value="1"/>
</dbReference>
<evidence type="ECO:0000313" key="2">
    <source>
        <dbReference type="EMBL" id="MDN5213997.1"/>
    </source>
</evidence>
<accession>A0ABT8L8A4</accession>
<evidence type="ECO:0000259" key="1">
    <source>
        <dbReference type="Pfam" id="PF06452"/>
    </source>
</evidence>
<dbReference type="RefSeq" id="WP_346759335.1">
    <property type="nucleotide sequence ID" value="NZ_JAUJEB010000004.1"/>
</dbReference>
<name>A0ABT8L8A4_9BACT</name>
<sequence>MRLKLLFFIPGFYLMTNMAKSQNPNWETYVCYTTDRTLTIDGALDEEAWNKAPWTSPFVDIEGDLKPKPTYLTQAKMLWDEQYFYIAAKMFEPNIWATYDQRDAVIFHENDFEVFIDPDGDTHQYYELEINALGTIWDLLLVKPYRDGGPPINAWDIKGLKKGIQIKGTLNNPEDVDEYWTVELAIPWNVLKETTGRSPKDQDQWRVNFSRVNWKLDHKNGEYVKSINPKTGKPFPESNWVWSPQGVIAMHQPETWGFVQFSSHTVGTKTVKFIPRQAESYKWILRQIYYAQHQFFKKNKTFTGNIEQLKVPPAILEFKSQISLHTTPTQFEAIFTSPDGDTWHLLTDGRVRKNM</sequence>
<dbReference type="Pfam" id="PF06452">
    <property type="entry name" value="CBM9_1"/>
    <property type="match status" value="1"/>
</dbReference>
<comment type="caution">
    <text evidence="2">The sequence shown here is derived from an EMBL/GenBank/DDBJ whole genome shotgun (WGS) entry which is preliminary data.</text>
</comment>
<dbReference type="InterPro" id="IPR010502">
    <property type="entry name" value="Carb-bd_dom_fam9"/>
</dbReference>
<protein>
    <submittedName>
        <fullName evidence="2">Carbohydrate-binding family 9-like protein</fullName>
    </submittedName>
</protein>
<gene>
    <name evidence="2" type="ORF">QQ020_18115</name>
</gene>